<proteinExistence type="predicted"/>
<gene>
    <name evidence="1" type="ORF">GALL_298380</name>
</gene>
<evidence type="ECO:0000313" key="1">
    <source>
        <dbReference type="EMBL" id="OIQ88261.1"/>
    </source>
</evidence>
<accession>A0A1J5RJE2</accession>
<name>A0A1J5RJE2_9ZZZZ</name>
<reference evidence="1" key="1">
    <citation type="submission" date="2016-10" db="EMBL/GenBank/DDBJ databases">
        <title>Sequence of Gallionella enrichment culture.</title>
        <authorList>
            <person name="Poehlein A."/>
            <person name="Muehling M."/>
            <person name="Daniel R."/>
        </authorList>
    </citation>
    <scope>NUCLEOTIDE SEQUENCE</scope>
</reference>
<dbReference type="AlphaFoldDB" id="A0A1J5RJE2"/>
<protein>
    <submittedName>
        <fullName evidence="1">Uncharacterized protein</fullName>
    </submittedName>
</protein>
<dbReference type="EMBL" id="MLJW01000379">
    <property type="protein sequence ID" value="OIQ88261.1"/>
    <property type="molecule type" value="Genomic_DNA"/>
</dbReference>
<organism evidence="1">
    <name type="scientific">mine drainage metagenome</name>
    <dbReference type="NCBI Taxonomy" id="410659"/>
    <lineage>
        <taxon>unclassified sequences</taxon>
        <taxon>metagenomes</taxon>
        <taxon>ecological metagenomes</taxon>
    </lineage>
</organism>
<sequence length="189" mass="20588">MFQEEIFVAPTLEARVVGFVDRVERALAGGVEVHRVVDPAVVGGQIHAAAEPGQRRPVGRLRDEHAHVHVHRRYVRVARMQHQRHAHGLERRSGQFGTVLGGRRRQARAAHRREVAAAALEQRAVLDHAAGAVALQRRVRRTGPRVAPEAGAAVGALEGLEDAGLQAQQIVADLALHRVLLRGLSAAQR</sequence>
<comment type="caution">
    <text evidence="1">The sequence shown here is derived from an EMBL/GenBank/DDBJ whole genome shotgun (WGS) entry which is preliminary data.</text>
</comment>